<dbReference type="GO" id="GO:0032259">
    <property type="term" value="P:methylation"/>
    <property type="evidence" value="ECO:0007669"/>
    <property type="project" value="UniProtKB-KW"/>
</dbReference>
<proteinExistence type="predicted"/>
<dbReference type="PROSITE" id="PS51683">
    <property type="entry name" value="SAM_OMT_II"/>
    <property type="match status" value="1"/>
</dbReference>
<reference evidence="5" key="1">
    <citation type="journal article" date="2018" name="DNA Res.">
        <title>Multiple hybrid de novo genome assembly of finger millet, an orphan allotetraploid crop.</title>
        <authorList>
            <person name="Hatakeyama M."/>
            <person name="Aluri S."/>
            <person name="Balachadran M.T."/>
            <person name="Sivarajan S.R."/>
            <person name="Patrignani A."/>
            <person name="Gruter S."/>
            <person name="Poveda L."/>
            <person name="Shimizu-Inatsugi R."/>
            <person name="Baeten J."/>
            <person name="Francoijs K.J."/>
            <person name="Nataraja K.N."/>
            <person name="Reddy Y.A.N."/>
            <person name="Phadnis S."/>
            <person name="Ravikumar R.L."/>
            <person name="Schlapbach R."/>
            <person name="Sreeman S.M."/>
            <person name="Shimizu K.K."/>
        </authorList>
    </citation>
    <scope>NUCLEOTIDE SEQUENCE</scope>
</reference>
<feature type="domain" description="O-methyltransferase C-terminal" evidence="4">
    <location>
        <begin position="19"/>
        <end position="110"/>
    </location>
</feature>
<dbReference type="InterPro" id="IPR016461">
    <property type="entry name" value="COMT-like"/>
</dbReference>
<organism evidence="5 6">
    <name type="scientific">Eleusine coracana subsp. coracana</name>
    <dbReference type="NCBI Taxonomy" id="191504"/>
    <lineage>
        <taxon>Eukaryota</taxon>
        <taxon>Viridiplantae</taxon>
        <taxon>Streptophyta</taxon>
        <taxon>Embryophyta</taxon>
        <taxon>Tracheophyta</taxon>
        <taxon>Spermatophyta</taxon>
        <taxon>Magnoliopsida</taxon>
        <taxon>Liliopsida</taxon>
        <taxon>Poales</taxon>
        <taxon>Poaceae</taxon>
        <taxon>PACMAD clade</taxon>
        <taxon>Chloridoideae</taxon>
        <taxon>Cynodonteae</taxon>
        <taxon>Eleusininae</taxon>
        <taxon>Eleusine</taxon>
    </lineage>
</organism>
<evidence type="ECO:0000256" key="3">
    <source>
        <dbReference type="ARBA" id="ARBA00022691"/>
    </source>
</evidence>
<dbReference type="Pfam" id="PF00891">
    <property type="entry name" value="Methyltransf_2"/>
    <property type="match status" value="2"/>
</dbReference>
<keyword evidence="6" id="KW-1185">Reference proteome</keyword>
<gene>
    <name evidence="5" type="primary">ga21904</name>
    <name evidence="5" type="ORF">PR202_ga21904</name>
</gene>
<keyword evidence="1" id="KW-0489">Methyltransferase</keyword>
<dbReference type="PANTHER" id="PTHR11746">
    <property type="entry name" value="O-METHYLTRANSFERASE"/>
    <property type="match status" value="1"/>
</dbReference>
<dbReference type="GO" id="GO:0008171">
    <property type="term" value="F:O-methyltransferase activity"/>
    <property type="evidence" value="ECO:0007669"/>
    <property type="project" value="InterPro"/>
</dbReference>
<dbReference type="InterPro" id="IPR001077">
    <property type="entry name" value="COMT_C"/>
</dbReference>
<dbReference type="Gene3D" id="3.40.50.150">
    <property type="entry name" value="Vaccinia Virus protein VP39"/>
    <property type="match status" value="2"/>
</dbReference>
<dbReference type="Proteomes" id="UP001054889">
    <property type="component" value="Unassembled WGS sequence"/>
</dbReference>
<feature type="domain" description="O-methyltransferase C-terminal" evidence="4">
    <location>
        <begin position="127"/>
        <end position="208"/>
    </location>
</feature>
<accession>A0AAV5D1N6</accession>
<protein>
    <recommendedName>
        <fullName evidence="4">O-methyltransferase C-terminal domain-containing protein</fullName>
    </recommendedName>
</protein>
<dbReference type="AlphaFoldDB" id="A0AAV5D1N6"/>
<evidence type="ECO:0000256" key="2">
    <source>
        <dbReference type="ARBA" id="ARBA00022679"/>
    </source>
</evidence>
<keyword evidence="2" id="KW-0808">Transferase</keyword>
<keyword evidence="3" id="KW-0949">S-adenosyl-L-methionine</keyword>
<comment type="caution">
    <text evidence="5">The sequence shown here is derived from an EMBL/GenBank/DDBJ whole genome shotgun (WGS) entry which is preliminary data.</text>
</comment>
<name>A0AAV5D1N6_ELECO</name>
<dbReference type="InterPro" id="IPR029063">
    <property type="entry name" value="SAM-dependent_MTases_sf"/>
</dbReference>
<evidence type="ECO:0000259" key="4">
    <source>
        <dbReference type="Pfam" id="PF00891"/>
    </source>
</evidence>
<dbReference type="SUPFAM" id="SSF53335">
    <property type="entry name" value="S-adenosyl-L-methionine-dependent methyltransferases"/>
    <property type="match status" value="1"/>
</dbReference>
<sequence length="226" mass="25440">MSPFVKFLVNPLTVTTFFDMHEWLKNEKAATKSFFEMAHGCSRYELARKNADDNAMVSASHVSMETILREAGADIFGGLRSLMDVGGGHGMASAAITAAFPLVKCSVLDLLMWSTRPLLTAQYSSSLWVLHCWNDQDSVKILRRCREAIPERQAGGKVIIIDAVMEAGPQDTFSRETQILYDFHMMHMDGMERDKRGWEKIILEAGFRDHKILSVLGLHSVLELYP</sequence>
<dbReference type="EMBL" id="BQKI01000011">
    <property type="protein sequence ID" value="GJN04361.1"/>
    <property type="molecule type" value="Genomic_DNA"/>
</dbReference>
<evidence type="ECO:0000256" key="1">
    <source>
        <dbReference type="ARBA" id="ARBA00022603"/>
    </source>
</evidence>
<evidence type="ECO:0000313" key="6">
    <source>
        <dbReference type="Proteomes" id="UP001054889"/>
    </source>
</evidence>
<reference evidence="5" key="2">
    <citation type="submission" date="2021-12" db="EMBL/GenBank/DDBJ databases">
        <title>Resequencing data analysis of finger millet.</title>
        <authorList>
            <person name="Hatakeyama M."/>
            <person name="Aluri S."/>
            <person name="Balachadran M.T."/>
            <person name="Sivarajan S.R."/>
            <person name="Poveda L."/>
            <person name="Shimizu-Inatsugi R."/>
            <person name="Schlapbach R."/>
            <person name="Sreeman S.M."/>
            <person name="Shimizu K.K."/>
        </authorList>
    </citation>
    <scope>NUCLEOTIDE SEQUENCE</scope>
</reference>
<evidence type="ECO:0000313" key="5">
    <source>
        <dbReference type="EMBL" id="GJN04361.1"/>
    </source>
</evidence>